<protein>
    <submittedName>
        <fullName evidence="4">Transmembrane sensor</fullName>
    </submittedName>
</protein>
<sequence length="318" mass="34541">MKDPDSRDSLEEAAEWFFRQDGGSLSPAEEARFRAWLAASEEHRAAYAEISGTWHEMGSVPVPARPLRAPARRARTGFSMPGFRPLSAALAVCLFLIGGAWYLDVPTRVLADNYAAVGELETVTLPDGSVAELNSGSAITLAYTTGERRIRLLKGEAMFTVSADAGRPFIVEALGGEAKALGTVYGVREDAGSVTVTVVESHVAVSAGTGGESVRLNPDERVRYEGGHLGAVEPVDTESETAWRRRKLIFVDRPLGEVVDELNRYHRGVIRIIDGSIRAKRISGVFETGDIIGVIDALEKSFGFRDTRLGDFVILIHR</sequence>
<dbReference type="InterPro" id="IPR006860">
    <property type="entry name" value="FecR"/>
</dbReference>
<evidence type="ECO:0000313" key="5">
    <source>
        <dbReference type="Proteomes" id="UP000533306"/>
    </source>
</evidence>
<dbReference type="PIRSF" id="PIRSF018266">
    <property type="entry name" value="FecR"/>
    <property type="match status" value="1"/>
</dbReference>
<reference evidence="4 5" key="1">
    <citation type="submission" date="2020-08" db="EMBL/GenBank/DDBJ databases">
        <title>Genomic Encyclopedia of Type Strains, Phase IV (KMG-IV): sequencing the most valuable type-strain genomes for metagenomic binning, comparative biology and taxonomic classification.</title>
        <authorList>
            <person name="Goeker M."/>
        </authorList>
    </citation>
    <scope>NUCLEOTIDE SEQUENCE [LARGE SCALE GENOMIC DNA]</scope>
    <source>
        <strain evidence="4 5">DSM 11099</strain>
    </source>
</reference>
<evidence type="ECO:0000313" key="4">
    <source>
        <dbReference type="EMBL" id="MBB6012379.1"/>
    </source>
</evidence>
<feature type="transmembrane region" description="Helical" evidence="1">
    <location>
        <begin position="82"/>
        <end position="103"/>
    </location>
</feature>
<dbReference type="Pfam" id="PF16220">
    <property type="entry name" value="DUF4880"/>
    <property type="match status" value="1"/>
</dbReference>
<evidence type="ECO:0000259" key="3">
    <source>
        <dbReference type="Pfam" id="PF16220"/>
    </source>
</evidence>
<keyword evidence="1 4" id="KW-0812">Transmembrane</keyword>
<dbReference type="InterPro" id="IPR032623">
    <property type="entry name" value="FecR_N"/>
</dbReference>
<dbReference type="PANTHER" id="PTHR30273:SF2">
    <property type="entry name" value="PROTEIN FECR"/>
    <property type="match status" value="1"/>
</dbReference>
<dbReference type="Pfam" id="PF04773">
    <property type="entry name" value="FecR"/>
    <property type="match status" value="1"/>
</dbReference>
<gene>
    <name evidence="4" type="ORF">HNR59_001724</name>
</gene>
<dbReference type="PANTHER" id="PTHR30273">
    <property type="entry name" value="PERIPLASMIC SIGNAL SENSOR AND SIGMA FACTOR ACTIVATOR FECR-RELATED"/>
    <property type="match status" value="1"/>
</dbReference>
<dbReference type="Proteomes" id="UP000533306">
    <property type="component" value="Unassembled WGS sequence"/>
</dbReference>
<keyword evidence="1" id="KW-1133">Transmembrane helix</keyword>
<evidence type="ECO:0000256" key="1">
    <source>
        <dbReference type="SAM" id="Phobius"/>
    </source>
</evidence>
<organism evidence="4 5">
    <name type="scientific">Aquamicrobium lusatiense</name>
    <dbReference type="NCBI Taxonomy" id="89772"/>
    <lineage>
        <taxon>Bacteria</taxon>
        <taxon>Pseudomonadati</taxon>
        <taxon>Pseudomonadota</taxon>
        <taxon>Alphaproteobacteria</taxon>
        <taxon>Hyphomicrobiales</taxon>
        <taxon>Phyllobacteriaceae</taxon>
        <taxon>Aquamicrobium</taxon>
    </lineage>
</organism>
<keyword evidence="1" id="KW-0472">Membrane</keyword>
<dbReference type="Gene3D" id="3.55.50.30">
    <property type="match status" value="1"/>
</dbReference>
<dbReference type="RefSeq" id="WP_183828680.1">
    <property type="nucleotide sequence ID" value="NZ_JACHEU010000001.1"/>
</dbReference>
<keyword evidence="5" id="KW-1185">Reference proteome</keyword>
<dbReference type="InterPro" id="IPR012373">
    <property type="entry name" value="Ferrdict_sens_TM"/>
</dbReference>
<dbReference type="AlphaFoldDB" id="A0A7W9VU36"/>
<evidence type="ECO:0000259" key="2">
    <source>
        <dbReference type="Pfam" id="PF04773"/>
    </source>
</evidence>
<feature type="domain" description="FecR N-terminal" evidence="3">
    <location>
        <begin position="11"/>
        <end position="50"/>
    </location>
</feature>
<comment type="caution">
    <text evidence="4">The sequence shown here is derived from an EMBL/GenBank/DDBJ whole genome shotgun (WGS) entry which is preliminary data.</text>
</comment>
<proteinExistence type="predicted"/>
<dbReference type="GO" id="GO:0016989">
    <property type="term" value="F:sigma factor antagonist activity"/>
    <property type="evidence" value="ECO:0007669"/>
    <property type="project" value="TreeGrafter"/>
</dbReference>
<dbReference type="EMBL" id="JACHEU010000001">
    <property type="protein sequence ID" value="MBB6012379.1"/>
    <property type="molecule type" value="Genomic_DNA"/>
</dbReference>
<name>A0A7W9VU36_9HYPH</name>
<dbReference type="Gene3D" id="2.60.120.1440">
    <property type="match status" value="1"/>
</dbReference>
<feature type="domain" description="FecR protein" evidence="2">
    <location>
        <begin position="117"/>
        <end position="203"/>
    </location>
</feature>
<accession>A0A7W9VU36</accession>